<dbReference type="InterPro" id="IPR012347">
    <property type="entry name" value="Ferritin-like"/>
</dbReference>
<evidence type="ECO:0000313" key="3">
    <source>
        <dbReference type="EMBL" id="MFC5438535.1"/>
    </source>
</evidence>
<evidence type="ECO:0000256" key="1">
    <source>
        <dbReference type="SAM" id="SignalP"/>
    </source>
</evidence>
<feature type="signal peptide" evidence="1">
    <location>
        <begin position="1"/>
        <end position="22"/>
    </location>
</feature>
<reference evidence="4" key="1">
    <citation type="journal article" date="2019" name="Int. J. Syst. Evol. Microbiol.">
        <title>The Global Catalogue of Microorganisms (GCM) 10K type strain sequencing project: providing services to taxonomists for standard genome sequencing and annotation.</title>
        <authorList>
            <consortium name="The Broad Institute Genomics Platform"/>
            <consortium name="The Broad Institute Genome Sequencing Center for Infectious Disease"/>
            <person name="Wu L."/>
            <person name="Ma J."/>
        </authorList>
    </citation>
    <scope>NUCLEOTIDE SEQUENCE [LARGE SCALE GENOMIC DNA]</scope>
    <source>
        <strain evidence="4">KACC 12822</strain>
    </source>
</reference>
<keyword evidence="1" id="KW-0732">Signal</keyword>
<evidence type="ECO:0000259" key="2">
    <source>
        <dbReference type="Pfam" id="PF13628"/>
    </source>
</evidence>
<keyword evidence="4" id="KW-1185">Reference proteome</keyword>
<sequence length="182" mass="18909">MKKSLFALAIALAFGTVASVQAQPAPAAATAPATIDDAQIAHIAYTAGAIDVTAAKQALKKSHNKAVIAFAEEMARDHAAVNEQALALCKKLGVTPADNPTSQALAKAAAAEQVKLAALSGDAYDKAYAANEVAFHQTVNKALSGTLIPSARNEELKSLLETGLKLFESHQMHAEHLAQSLK</sequence>
<dbReference type="RefSeq" id="WP_200945380.1">
    <property type="nucleotide sequence ID" value="NZ_JALBWS010000015.1"/>
</dbReference>
<dbReference type="Gene3D" id="1.20.1260.10">
    <property type="match status" value="1"/>
</dbReference>
<dbReference type="Pfam" id="PF13628">
    <property type="entry name" value="DUF4142"/>
    <property type="match status" value="1"/>
</dbReference>
<gene>
    <name evidence="3" type="ORF">ACFPK0_00760</name>
</gene>
<name>A0ABW0JRG9_9GAMM</name>
<evidence type="ECO:0000313" key="4">
    <source>
        <dbReference type="Proteomes" id="UP001596018"/>
    </source>
</evidence>
<dbReference type="InterPro" id="IPR025419">
    <property type="entry name" value="DUF4142"/>
</dbReference>
<dbReference type="EMBL" id="JBHSMM010000001">
    <property type="protein sequence ID" value="MFC5438535.1"/>
    <property type="molecule type" value="Genomic_DNA"/>
</dbReference>
<organism evidence="3 4">
    <name type="scientific">Rhodanobacter ginsenosidimutans</name>
    <dbReference type="NCBI Taxonomy" id="490571"/>
    <lineage>
        <taxon>Bacteria</taxon>
        <taxon>Pseudomonadati</taxon>
        <taxon>Pseudomonadota</taxon>
        <taxon>Gammaproteobacteria</taxon>
        <taxon>Lysobacterales</taxon>
        <taxon>Rhodanobacteraceae</taxon>
        <taxon>Rhodanobacter</taxon>
    </lineage>
</organism>
<comment type="caution">
    <text evidence="3">The sequence shown here is derived from an EMBL/GenBank/DDBJ whole genome shotgun (WGS) entry which is preliminary data.</text>
</comment>
<dbReference type="Proteomes" id="UP001596018">
    <property type="component" value="Unassembled WGS sequence"/>
</dbReference>
<accession>A0ABW0JRG9</accession>
<proteinExistence type="predicted"/>
<dbReference type="PANTHER" id="PTHR38593">
    <property type="entry name" value="BLR2558 PROTEIN"/>
    <property type="match status" value="1"/>
</dbReference>
<protein>
    <submittedName>
        <fullName evidence="3">DUF4142 domain-containing protein</fullName>
    </submittedName>
</protein>
<dbReference type="PANTHER" id="PTHR38593:SF1">
    <property type="entry name" value="BLR2558 PROTEIN"/>
    <property type="match status" value="1"/>
</dbReference>
<feature type="chain" id="PRO_5045614029" evidence="1">
    <location>
        <begin position="23"/>
        <end position="182"/>
    </location>
</feature>
<feature type="domain" description="DUF4142" evidence="2">
    <location>
        <begin position="36"/>
        <end position="177"/>
    </location>
</feature>